<evidence type="ECO:0008006" key="4">
    <source>
        <dbReference type="Google" id="ProtNLM"/>
    </source>
</evidence>
<dbReference type="PROSITE" id="PS51257">
    <property type="entry name" value="PROKAR_LIPOPROTEIN"/>
    <property type="match status" value="1"/>
</dbReference>
<dbReference type="RefSeq" id="WP_145090888.1">
    <property type="nucleotide sequence ID" value="NZ_CP036348.1"/>
</dbReference>
<dbReference type="AlphaFoldDB" id="A0A518JNQ9"/>
<evidence type="ECO:0000313" key="2">
    <source>
        <dbReference type="EMBL" id="QDV67173.1"/>
    </source>
</evidence>
<protein>
    <recommendedName>
        <fullName evidence="4">Peptidase C39-like domain-containing protein</fullName>
    </recommendedName>
</protein>
<name>A0A518JNQ9_9BACT</name>
<dbReference type="OrthoDB" id="260970at2"/>
<dbReference type="KEGG" id="rcf:Poly24_08650"/>
<reference evidence="2 3" key="1">
    <citation type="submission" date="2019-02" db="EMBL/GenBank/DDBJ databases">
        <title>Deep-cultivation of Planctomycetes and their phenomic and genomic characterization uncovers novel biology.</title>
        <authorList>
            <person name="Wiegand S."/>
            <person name="Jogler M."/>
            <person name="Boedeker C."/>
            <person name="Pinto D."/>
            <person name="Vollmers J."/>
            <person name="Rivas-Marin E."/>
            <person name="Kohn T."/>
            <person name="Peeters S.H."/>
            <person name="Heuer A."/>
            <person name="Rast P."/>
            <person name="Oberbeckmann S."/>
            <person name="Bunk B."/>
            <person name="Jeske O."/>
            <person name="Meyerdierks A."/>
            <person name="Storesund J.E."/>
            <person name="Kallscheuer N."/>
            <person name="Luecker S."/>
            <person name="Lage O.M."/>
            <person name="Pohl T."/>
            <person name="Merkel B.J."/>
            <person name="Hornburger P."/>
            <person name="Mueller R.-W."/>
            <person name="Bruemmer F."/>
            <person name="Labrenz M."/>
            <person name="Spormann A.M."/>
            <person name="Op den Camp H."/>
            <person name="Overmann J."/>
            <person name="Amann R."/>
            <person name="Jetten M.S.M."/>
            <person name="Mascher T."/>
            <person name="Medema M.H."/>
            <person name="Devos D.P."/>
            <person name="Kaster A.-K."/>
            <person name="Ovreas L."/>
            <person name="Rohde M."/>
            <person name="Galperin M.Y."/>
            <person name="Jogler C."/>
        </authorList>
    </citation>
    <scope>NUCLEOTIDE SEQUENCE [LARGE SCALE GENOMIC DNA]</scope>
    <source>
        <strain evidence="2 3">Poly24</strain>
    </source>
</reference>
<sequence length="204" mass="22793" precursor="true">MLGTCRVAGIGVCLILLSLAGCNGSLETAPATQPVPPPAAEIPVANLPVDLREWNWTNRLGIGSCAHASFVYHLRWQNQLELAERWRATHSGGESATSMQRAVRAEGLPFNATTTADPAFLDWASRTRRGAIIWFFKDHAVHFCGWAKVDGIEYAILCDNNRIERYLRVERTEFLRRWKQYDGFALSTTFSPVPPTLFPAFESV</sequence>
<keyword evidence="1" id="KW-0732">Signal</keyword>
<feature type="chain" id="PRO_5021876207" description="Peptidase C39-like domain-containing protein" evidence="1">
    <location>
        <begin position="21"/>
        <end position="204"/>
    </location>
</feature>
<feature type="signal peptide" evidence="1">
    <location>
        <begin position="1"/>
        <end position="20"/>
    </location>
</feature>
<keyword evidence="3" id="KW-1185">Reference proteome</keyword>
<gene>
    <name evidence="2" type="ORF">Poly24_08650</name>
</gene>
<proteinExistence type="predicted"/>
<dbReference type="EMBL" id="CP036348">
    <property type="protein sequence ID" value="QDV67173.1"/>
    <property type="molecule type" value="Genomic_DNA"/>
</dbReference>
<organism evidence="2 3">
    <name type="scientific">Rosistilla carotiformis</name>
    <dbReference type="NCBI Taxonomy" id="2528017"/>
    <lineage>
        <taxon>Bacteria</taxon>
        <taxon>Pseudomonadati</taxon>
        <taxon>Planctomycetota</taxon>
        <taxon>Planctomycetia</taxon>
        <taxon>Pirellulales</taxon>
        <taxon>Pirellulaceae</taxon>
        <taxon>Rosistilla</taxon>
    </lineage>
</organism>
<evidence type="ECO:0000256" key="1">
    <source>
        <dbReference type="SAM" id="SignalP"/>
    </source>
</evidence>
<evidence type="ECO:0000313" key="3">
    <source>
        <dbReference type="Proteomes" id="UP000315082"/>
    </source>
</evidence>
<accession>A0A518JNQ9</accession>
<dbReference type="Proteomes" id="UP000315082">
    <property type="component" value="Chromosome"/>
</dbReference>